<evidence type="ECO:0000313" key="3">
    <source>
        <dbReference type="Proteomes" id="UP000193218"/>
    </source>
</evidence>
<keyword evidence="1" id="KW-1133">Transmembrane helix</keyword>
<reference evidence="2 3" key="1">
    <citation type="submission" date="2017-03" db="EMBL/GenBank/DDBJ databases">
        <title>Widespread Adenine N6-methylation of Active Genes in Fungi.</title>
        <authorList>
            <consortium name="DOE Joint Genome Institute"/>
            <person name="Mondo S.J."/>
            <person name="Dannebaum R.O."/>
            <person name="Kuo R.C."/>
            <person name="Louie K.B."/>
            <person name="Bewick A.J."/>
            <person name="Labutti K."/>
            <person name="Haridas S."/>
            <person name="Kuo A."/>
            <person name="Salamov A."/>
            <person name="Ahrendt S.R."/>
            <person name="Lau R."/>
            <person name="Bowen B.P."/>
            <person name="Lipzen A."/>
            <person name="Sullivan W."/>
            <person name="Andreopoulos W.B."/>
            <person name="Clum A."/>
            <person name="Lindquist E."/>
            <person name="Daum C."/>
            <person name="Northen T.R."/>
            <person name="Ramamoorthy G."/>
            <person name="Schmitz R.J."/>
            <person name="Gryganskyi A."/>
            <person name="Culley D."/>
            <person name="Magnuson J."/>
            <person name="James T.Y."/>
            <person name="O'Malley M.A."/>
            <person name="Stajich J.E."/>
            <person name="Spatafora J.W."/>
            <person name="Visel A."/>
            <person name="Grigoriev I.V."/>
        </authorList>
    </citation>
    <scope>NUCLEOTIDE SEQUENCE [LARGE SCALE GENOMIC DNA]</scope>
    <source>
        <strain evidence="2 3">NRRL Y-17943</strain>
    </source>
</reference>
<dbReference type="GeneID" id="33559505"/>
<gene>
    <name evidence="2" type="ORF">BD324DRAFT_647655</name>
</gene>
<proteinExistence type="predicted"/>
<dbReference type="InParanoid" id="A0A1Y1URR0"/>
<keyword evidence="1" id="KW-0812">Transmembrane</keyword>
<name>A0A1Y1URR0_9TREE</name>
<evidence type="ECO:0008006" key="4">
    <source>
        <dbReference type="Google" id="ProtNLM"/>
    </source>
</evidence>
<keyword evidence="3" id="KW-1185">Reference proteome</keyword>
<dbReference type="Proteomes" id="UP000193218">
    <property type="component" value="Unassembled WGS sequence"/>
</dbReference>
<protein>
    <recommendedName>
        <fullName evidence="4">Peroxin-14</fullName>
    </recommendedName>
</protein>
<dbReference type="STRING" id="4999.A0A1Y1URR0"/>
<dbReference type="EMBL" id="NBSH01000001">
    <property type="protein sequence ID" value="ORX40741.1"/>
    <property type="molecule type" value="Genomic_DNA"/>
</dbReference>
<comment type="caution">
    <text evidence="2">The sequence shown here is derived from an EMBL/GenBank/DDBJ whole genome shotgun (WGS) entry which is preliminary data.</text>
</comment>
<organism evidence="2 3">
    <name type="scientific">Kockovaella imperatae</name>
    <dbReference type="NCBI Taxonomy" id="4999"/>
    <lineage>
        <taxon>Eukaryota</taxon>
        <taxon>Fungi</taxon>
        <taxon>Dikarya</taxon>
        <taxon>Basidiomycota</taxon>
        <taxon>Agaricomycotina</taxon>
        <taxon>Tremellomycetes</taxon>
        <taxon>Tremellales</taxon>
        <taxon>Cuniculitremaceae</taxon>
        <taxon>Kockovaella</taxon>
    </lineage>
</organism>
<accession>A0A1Y1URR0</accession>
<evidence type="ECO:0000256" key="1">
    <source>
        <dbReference type="SAM" id="Phobius"/>
    </source>
</evidence>
<sequence>MSELDEQTLALKAARARPLTALQPRPSTIIPFLRRLTFIVSLLLGSAAATSWIWSTFLLPLLHATFSARNALVEQQSEKVTQLLESIKEIRSRQIWRKPDAEEALDDESFSSSTSLHSHPASTPLPLESLTTLSTQLRSLASAVDSTSTTRTSLLSTLEMFTSQLHDTTLRSVHSSSFSTDSPRSEEWKAVRNEIRGMKGILLGRRNFAQVV</sequence>
<evidence type="ECO:0000313" key="2">
    <source>
        <dbReference type="EMBL" id="ORX40741.1"/>
    </source>
</evidence>
<dbReference type="OrthoDB" id="441517at2759"/>
<keyword evidence="1" id="KW-0472">Membrane</keyword>
<dbReference type="RefSeq" id="XP_021874420.1">
    <property type="nucleotide sequence ID" value="XM_022017696.1"/>
</dbReference>
<feature type="transmembrane region" description="Helical" evidence="1">
    <location>
        <begin position="36"/>
        <end position="62"/>
    </location>
</feature>
<dbReference type="AlphaFoldDB" id="A0A1Y1URR0"/>